<keyword evidence="3" id="KW-0378">Hydrolase</keyword>
<protein>
    <recommendedName>
        <fullName evidence="2">protein-tyrosine-phosphatase</fullName>
        <ecNumber evidence="2">3.1.3.48</ecNumber>
    </recommendedName>
</protein>
<evidence type="ECO:0000256" key="2">
    <source>
        <dbReference type="ARBA" id="ARBA00013064"/>
    </source>
</evidence>
<dbReference type="InterPro" id="IPR000340">
    <property type="entry name" value="Dual-sp_phosphatase_cat-dom"/>
</dbReference>
<evidence type="ECO:0000259" key="5">
    <source>
        <dbReference type="PROSITE" id="PS50054"/>
    </source>
</evidence>
<dbReference type="InterPro" id="IPR029021">
    <property type="entry name" value="Prot-tyrosine_phosphatase-like"/>
</dbReference>
<dbReference type="SMART" id="SM00195">
    <property type="entry name" value="DSPc"/>
    <property type="match status" value="1"/>
</dbReference>
<dbReference type="EMBL" id="CAJNYU010002599">
    <property type="protein sequence ID" value="CAF3566670.1"/>
    <property type="molecule type" value="Genomic_DNA"/>
</dbReference>
<sequence length="308" mass="35792">MTNRKYTWAPLVDDDMFIATWSPTDEELRRIKEFQEYERQGTAFENFLRFGSGTEPSVVFDEVLFLGTLNHGSNLDLLERLKIVHIINVSETDASDKFPSNHFDIVYIPMEDDVRTNIKQHFNRTNELLHSYYMKNERCLVHCAAGVSRSATIVLAYLMKYHHNTVTEAFRYLVEKRPQIWPNQGFMLQLIHYENELIKSREILSTSETSEAFNSTAVPSANDAKNPIETLHEFKNNQSNDPCTWNDSISNDDEFFMEFDDRDSSNCGDDIVLDEKSMELTFRSLSSSHTRDHMNILEKICPLVLAKH</sequence>
<comment type="caution">
    <text evidence="7">The sequence shown here is derived from an EMBL/GenBank/DDBJ whole genome shotgun (WGS) entry which is preliminary data.</text>
</comment>
<reference evidence="7" key="1">
    <citation type="submission" date="2021-02" db="EMBL/GenBank/DDBJ databases">
        <authorList>
            <person name="Nowell W R."/>
        </authorList>
    </citation>
    <scope>NUCLEOTIDE SEQUENCE</scope>
</reference>
<dbReference type="PROSITE" id="PS00383">
    <property type="entry name" value="TYR_PHOSPHATASE_1"/>
    <property type="match status" value="1"/>
</dbReference>
<dbReference type="InterPro" id="IPR003595">
    <property type="entry name" value="Tyr_Pase_cat"/>
</dbReference>
<evidence type="ECO:0000256" key="3">
    <source>
        <dbReference type="ARBA" id="ARBA00022801"/>
    </source>
</evidence>
<organism evidence="7 9">
    <name type="scientific">Rotaria socialis</name>
    <dbReference type="NCBI Taxonomy" id="392032"/>
    <lineage>
        <taxon>Eukaryota</taxon>
        <taxon>Metazoa</taxon>
        <taxon>Spiralia</taxon>
        <taxon>Gnathifera</taxon>
        <taxon>Rotifera</taxon>
        <taxon>Eurotatoria</taxon>
        <taxon>Bdelloidea</taxon>
        <taxon>Philodinida</taxon>
        <taxon>Philodinidae</taxon>
        <taxon>Rotaria</taxon>
    </lineage>
</organism>
<name>A0A818DGM5_9BILA</name>
<dbReference type="PROSITE" id="PS50056">
    <property type="entry name" value="TYR_PHOSPHATASE_2"/>
    <property type="match status" value="1"/>
</dbReference>
<evidence type="ECO:0000313" key="7">
    <source>
        <dbReference type="EMBL" id="CAF3447340.1"/>
    </source>
</evidence>
<evidence type="ECO:0000313" key="9">
    <source>
        <dbReference type="Proteomes" id="UP000663825"/>
    </source>
</evidence>
<proteinExistence type="inferred from homology"/>
<accession>A0A818DGM5</accession>
<gene>
    <name evidence="8" type="ORF">FME351_LOCUS20236</name>
    <name evidence="7" type="ORF">TIS948_LOCUS31665</name>
</gene>
<evidence type="ECO:0000259" key="6">
    <source>
        <dbReference type="PROSITE" id="PS50056"/>
    </source>
</evidence>
<dbReference type="AlphaFoldDB" id="A0A818DGM5"/>
<dbReference type="CDD" id="cd14498">
    <property type="entry name" value="DSP"/>
    <property type="match status" value="1"/>
</dbReference>
<dbReference type="OrthoDB" id="285418at2759"/>
<dbReference type="InterPro" id="IPR016130">
    <property type="entry name" value="Tyr_Pase_AS"/>
</dbReference>
<dbReference type="SMART" id="SM00404">
    <property type="entry name" value="PTPc_motif"/>
    <property type="match status" value="1"/>
</dbReference>
<feature type="domain" description="Tyrosine specific protein phosphatases" evidence="6">
    <location>
        <begin position="119"/>
        <end position="180"/>
    </location>
</feature>
<dbReference type="Proteomes" id="UP000663869">
    <property type="component" value="Unassembled WGS sequence"/>
</dbReference>
<dbReference type="GO" id="GO:0005737">
    <property type="term" value="C:cytoplasm"/>
    <property type="evidence" value="ECO:0007669"/>
    <property type="project" value="TreeGrafter"/>
</dbReference>
<dbReference type="Pfam" id="PF00782">
    <property type="entry name" value="DSPc"/>
    <property type="match status" value="1"/>
</dbReference>
<evidence type="ECO:0000256" key="4">
    <source>
        <dbReference type="ARBA" id="ARBA00022912"/>
    </source>
</evidence>
<evidence type="ECO:0000256" key="1">
    <source>
        <dbReference type="ARBA" id="ARBA00008601"/>
    </source>
</evidence>
<dbReference type="InterPro" id="IPR020422">
    <property type="entry name" value="TYR_PHOSPHATASE_DUAL_dom"/>
</dbReference>
<dbReference type="PANTHER" id="PTHR10159">
    <property type="entry name" value="DUAL SPECIFICITY PROTEIN PHOSPHATASE"/>
    <property type="match status" value="1"/>
</dbReference>
<dbReference type="PROSITE" id="PS50054">
    <property type="entry name" value="TYR_PHOSPHATASE_DUAL"/>
    <property type="match status" value="1"/>
</dbReference>
<feature type="domain" description="Tyrosine-protein phosphatase" evidence="5">
    <location>
        <begin position="55"/>
        <end position="199"/>
    </location>
</feature>
<dbReference type="EMBL" id="CAJNXB010005792">
    <property type="protein sequence ID" value="CAF3447340.1"/>
    <property type="molecule type" value="Genomic_DNA"/>
</dbReference>
<comment type="similarity">
    <text evidence="1">Belongs to the protein-tyrosine phosphatase family. Non-receptor class dual specificity subfamily.</text>
</comment>
<evidence type="ECO:0000313" key="8">
    <source>
        <dbReference type="EMBL" id="CAF3566670.1"/>
    </source>
</evidence>
<keyword evidence="4" id="KW-0904">Protein phosphatase</keyword>
<dbReference type="Proteomes" id="UP000663825">
    <property type="component" value="Unassembled WGS sequence"/>
</dbReference>
<dbReference type="SUPFAM" id="SSF52799">
    <property type="entry name" value="(Phosphotyrosine protein) phosphatases II"/>
    <property type="match status" value="1"/>
</dbReference>
<dbReference type="PANTHER" id="PTHR10159:SF519">
    <property type="entry name" value="DUAL SPECIFICITY PROTEIN PHOSPHATASE MPK3"/>
    <property type="match status" value="1"/>
</dbReference>
<dbReference type="InterPro" id="IPR000387">
    <property type="entry name" value="Tyr_Pase_dom"/>
</dbReference>
<dbReference type="Gene3D" id="3.90.190.10">
    <property type="entry name" value="Protein tyrosine phosphatase superfamily"/>
    <property type="match status" value="1"/>
</dbReference>
<dbReference type="GO" id="GO:0043409">
    <property type="term" value="P:negative regulation of MAPK cascade"/>
    <property type="evidence" value="ECO:0007669"/>
    <property type="project" value="TreeGrafter"/>
</dbReference>
<dbReference type="EC" id="3.1.3.48" evidence="2"/>
<dbReference type="GO" id="GO:0004725">
    <property type="term" value="F:protein tyrosine phosphatase activity"/>
    <property type="evidence" value="ECO:0007669"/>
    <property type="project" value="UniProtKB-EC"/>
</dbReference>